<evidence type="ECO:0000313" key="2">
    <source>
        <dbReference type="EMBL" id="KAH6656882.1"/>
    </source>
</evidence>
<dbReference type="RefSeq" id="XP_045961116.1">
    <property type="nucleotide sequence ID" value="XM_046101914.1"/>
</dbReference>
<dbReference type="SUPFAM" id="SSF52047">
    <property type="entry name" value="RNI-like"/>
    <property type="match status" value="1"/>
</dbReference>
<protein>
    <submittedName>
        <fullName evidence="2">Uncharacterized protein</fullName>
    </submittedName>
</protein>
<proteinExistence type="predicted"/>
<comment type="caution">
    <text evidence="2">The sequence shown here is derived from an EMBL/GenBank/DDBJ whole genome shotgun (WGS) entry which is preliminary data.</text>
</comment>
<keyword evidence="1" id="KW-0732">Signal</keyword>
<dbReference type="Proteomes" id="UP000758603">
    <property type="component" value="Unassembled WGS sequence"/>
</dbReference>
<gene>
    <name evidence="2" type="ORF">BKA67DRAFT_553490</name>
</gene>
<accession>A0A9P8ZZ64</accession>
<dbReference type="PANTHER" id="PTHR24373">
    <property type="entry name" value="SLIT RELATED LEUCINE-RICH REPEAT NEURONAL PROTEIN"/>
    <property type="match status" value="1"/>
</dbReference>
<evidence type="ECO:0000256" key="1">
    <source>
        <dbReference type="ARBA" id="ARBA00022729"/>
    </source>
</evidence>
<dbReference type="GeneID" id="70130806"/>
<dbReference type="InterPro" id="IPR050328">
    <property type="entry name" value="Dev_Immune_Receptor"/>
</dbReference>
<organism evidence="2 3">
    <name type="scientific">Truncatella angustata</name>
    <dbReference type="NCBI Taxonomy" id="152316"/>
    <lineage>
        <taxon>Eukaryota</taxon>
        <taxon>Fungi</taxon>
        <taxon>Dikarya</taxon>
        <taxon>Ascomycota</taxon>
        <taxon>Pezizomycotina</taxon>
        <taxon>Sordariomycetes</taxon>
        <taxon>Xylariomycetidae</taxon>
        <taxon>Amphisphaeriales</taxon>
        <taxon>Sporocadaceae</taxon>
        <taxon>Truncatella</taxon>
    </lineage>
</organism>
<keyword evidence="3" id="KW-1185">Reference proteome</keyword>
<dbReference type="OrthoDB" id="5213490at2759"/>
<reference evidence="2" key="1">
    <citation type="journal article" date="2021" name="Nat. Commun.">
        <title>Genetic determinants of endophytism in the Arabidopsis root mycobiome.</title>
        <authorList>
            <person name="Mesny F."/>
            <person name="Miyauchi S."/>
            <person name="Thiergart T."/>
            <person name="Pickel B."/>
            <person name="Atanasova L."/>
            <person name="Karlsson M."/>
            <person name="Huettel B."/>
            <person name="Barry K.W."/>
            <person name="Haridas S."/>
            <person name="Chen C."/>
            <person name="Bauer D."/>
            <person name="Andreopoulos W."/>
            <person name="Pangilinan J."/>
            <person name="LaButti K."/>
            <person name="Riley R."/>
            <person name="Lipzen A."/>
            <person name="Clum A."/>
            <person name="Drula E."/>
            <person name="Henrissat B."/>
            <person name="Kohler A."/>
            <person name="Grigoriev I.V."/>
            <person name="Martin F.M."/>
            <person name="Hacquard S."/>
        </authorList>
    </citation>
    <scope>NUCLEOTIDE SEQUENCE</scope>
    <source>
        <strain evidence="2">MPI-SDFR-AT-0073</strain>
    </source>
</reference>
<dbReference type="InterPro" id="IPR032675">
    <property type="entry name" value="LRR_dom_sf"/>
</dbReference>
<dbReference type="PANTHER" id="PTHR24373:SF398">
    <property type="entry name" value="LEUCINE-RICH REPEAT-CONTAINING G-PROTEIN COUPLED RECEPTOR 6"/>
    <property type="match status" value="1"/>
</dbReference>
<dbReference type="Gene3D" id="3.80.10.10">
    <property type="entry name" value="Ribonuclease Inhibitor"/>
    <property type="match status" value="2"/>
</dbReference>
<name>A0A9P8ZZ64_9PEZI</name>
<sequence length="765" mass="85516">MESLPSYEQATTAPHWLQLVGPYVLTTDWRRCSRVNKLFYQQFAPRLWLDPLVTARHHGLHPNDDLAWYCRFVYVHLNSVRLMTREFVRSLDFRNFAVVASGLYSTDASERAISNSFKHLPTLFPRLVCLLVDGHPELNPESLAWVDVINTDRKTPNSLQLLDLANCPHHLNANFFRSAYLRDLVYLDISSLPGSISQTVKASLNPDHVPGLRVLKIRQRELDDSSARILLQRFGRQLWSLDLSNNKLTDATIDTLIRMSFSSLTLRSDAHFHIEGKLISPGRLGTIEYGPLEFLMESKESSTFVHPMRYFPDAPPYICGRSHQELQEWQTVRCSGAGPRRCDDIDSVKSHLLADLLGQQPVSTSSLTHDARSGQGGLTHLSISGNQITSAGVRRLLRCTLGRLEHFDCSVQHISSITSNAQSSLRISGLFGTSHLIRPVFSSNLRHLRVHHSLVTNIPTVNSRELSQRAAAVFAETVVREHAQIAYPQVFVPDTNPRLSSLTLTHIPTHSIGPLILALTNFLDLASSQQHAVEKVLASSTQRGSKVVRGLQYIRLELLSDEELPTALFDDDVDFDQLLDPASFTNDNLDETSGDAQAGLLAENAENQIGRETQVIGSPKMSETAGNSQSDIWQHSGDVFIVHRVEAPESWTGNVFTLKVWTGSEVTGMSPAVSKYTANVQDPKLRKNVGPAMPHHVAAGVPYGSYIFYTAWDEMIFPGGNAKPNLQPLLALHKDVAVAIKEYRAQTRGTDRYWKGKLELVRDKR</sequence>
<evidence type="ECO:0000313" key="3">
    <source>
        <dbReference type="Proteomes" id="UP000758603"/>
    </source>
</evidence>
<dbReference type="GO" id="GO:0031012">
    <property type="term" value="C:extracellular matrix"/>
    <property type="evidence" value="ECO:0007669"/>
    <property type="project" value="TreeGrafter"/>
</dbReference>
<dbReference type="AlphaFoldDB" id="A0A9P8ZZ64"/>
<dbReference type="EMBL" id="JAGPXC010000002">
    <property type="protein sequence ID" value="KAH6656882.1"/>
    <property type="molecule type" value="Genomic_DNA"/>
</dbReference>